<dbReference type="Proteomes" id="UP000594261">
    <property type="component" value="Chromosome 3"/>
</dbReference>
<dbReference type="PANTHER" id="PTHR32246">
    <property type="entry name" value="INGRESSION PROTEIN FIC1"/>
    <property type="match status" value="1"/>
</dbReference>
<accession>A0A7N2L6H9</accession>
<name>A0A7N2L6H9_QUELO</name>
<protein>
    <recommendedName>
        <fullName evidence="1">C2 domain-containing protein</fullName>
    </recommendedName>
</protein>
<sequence length="287" mass="32325">MSGQARTKCVIFCGLDAGHSSFYSNEGNTACFQLMYSLSLMAIALSHERERPTCETGESFKFISLPMTLCNTPSINSRLMSKAYIANPNIYSAHTFTHPSQSLQKLYLMACHYRPLEVEIESAQGLPYVNHFKKMKSYAEVYIWDIKNNLRSNKEPSSVYTVDGSNPTWNFKVRFHIDLAIAKQNHYALVVKLKSRRKTHGRPDKYIGEVRVLITELLGGSDTAAEDKIRVKKNVQTSPEKFQGELAFSYNFGKPIADHLTEVNIAKKKSLKEVALKVASFLAVIGL</sequence>
<dbReference type="AlphaFoldDB" id="A0A7N2L6H9"/>
<evidence type="ECO:0000313" key="3">
    <source>
        <dbReference type="Proteomes" id="UP000594261"/>
    </source>
</evidence>
<dbReference type="Gene3D" id="2.60.40.150">
    <property type="entry name" value="C2 domain"/>
    <property type="match status" value="1"/>
</dbReference>
<feature type="domain" description="C2" evidence="1">
    <location>
        <begin position="97"/>
        <end position="227"/>
    </location>
</feature>
<dbReference type="SUPFAM" id="SSF49562">
    <property type="entry name" value="C2 domain (Calcium/lipid-binding domain, CaLB)"/>
    <property type="match status" value="1"/>
</dbReference>
<organism evidence="2 3">
    <name type="scientific">Quercus lobata</name>
    <name type="common">Valley oak</name>
    <dbReference type="NCBI Taxonomy" id="97700"/>
    <lineage>
        <taxon>Eukaryota</taxon>
        <taxon>Viridiplantae</taxon>
        <taxon>Streptophyta</taxon>
        <taxon>Embryophyta</taxon>
        <taxon>Tracheophyta</taxon>
        <taxon>Spermatophyta</taxon>
        <taxon>Magnoliopsida</taxon>
        <taxon>eudicotyledons</taxon>
        <taxon>Gunneridae</taxon>
        <taxon>Pentapetalae</taxon>
        <taxon>rosids</taxon>
        <taxon>fabids</taxon>
        <taxon>Fagales</taxon>
        <taxon>Fagaceae</taxon>
        <taxon>Quercus</taxon>
    </lineage>
</organism>
<dbReference type="InterPro" id="IPR035892">
    <property type="entry name" value="C2_domain_sf"/>
</dbReference>
<proteinExistence type="predicted"/>
<dbReference type="Gramene" id="QL03p021415:mrna">
    <property type="protein sequence ID" value="QL03p021415:mrna"/>
    <property type="gene ID" value="QL03p021415"/>
</dbReference>
<dbReference type="SMART" id="SM00239">
    <property type="entry name" value="C2"/>
    <property type="match status" value="1"/>
</dbReference>
<dbReference type="PANTHER" id="PTHR32246:SF173">
    <property type="entry name" value="C2 DOMAIN-CONTAINING PROTEIN"/>
    <property type="match status" value="1"/>
</dbReference>
<evidence type="ECO:0000259" key="1">
    <source>
        <dbReference type="PROSITE" id="PS50004"/>
    </source>
</evidence>
<keyword evidence="3" id="KW-1185">Reference proteome</keyword>
<dbReference type="Pfam" id="PF00168">
    <property type="entry name" value="C2"/>
    <property type="match status" value="1"/>
</dbReference>
<dbReference type="InParanoid" id="A0A7N2L6H9"/>
<reference evidence="2 3" key="1">
    <citation type="journal article" date="2016" name="G3 (Bethesda)">
        <title>First Draft Assembly and Annotation of the Genome of a California Endemic Oak Quercus lobata Nee (Fagaceae).</title>
        <authorList>
            <person name="Sork V.L."/>
            <person name="Fitz-Gibbon S.T."/>
            <person name="Puiu D."/>
            <person name="Crepeau M."/>
            <person name="Gugger P.F."/>
            <person name="Sherman R."/>
            <person name="Stevens K."/>
            <person name="Langley C.H."/>
            <person name="Pellegrini M."/>
            <person name="Salzberg S.L."/>
        </authorList>
    </citation>
    <scope>NUCLEOTIDE SEQUENCE [LARGE SCALE GENOMIC DNA]</scope>
    <source>
        <strain evidence="2 3">cv. SW786</strain>
    </source>
</reference>
<reference evidence="2" key="2">
    <citation type="submission" date="2021-01" db="UniProtKB">
        <authorList>
            <consortium name="EnsemblPlants"/>
        </authorList>
    </citation>
    <scope>IDENTIFICATION</scope>
</reference>
<dbReference type="PROSITE" id="PS50004">
    <property type="entry name" value="C2"/>
    <property type="match status" value="1"/>
</dbReference>
<evidence type="ECO:0000313" key="2">
    <source>
        <dbReference type="EnsemblPlants" id="QL03p021415:mrna"/>
    </source>
</evidence>
<dbReference type="EMBL" id="LRBV02000003">
    <property type="status" value="NOT_ANNOTATED_CDS"/>
    <property type="molecule type" value="Genomic_DNA"/>
</dbReference>
<dbReference type="EnsemblPlants" id="QL03p021415:mrna">
    <property type="protein sequence ID" value="QL03p021415:mrna"/>
    <property type="gene ID" value="QL03p021415"/>
</dbReference>
<dbReference type="InterPro" id="IPR000008">
    <property type="entry name" value="C2_dom"/>
</dbReference>